<proteinExistence type="predicted"/>
<evidence type="ECO:0000256" key="1">
    <source>
        <dbReference type="SAM" id="MobiDB-lite"/>
    </source>
</evidence>
<dbReference type="AlphaFoldDB" id="A0A2S3U9R2"/>
<organism evidence="2 3">
    <name type="scientific">Lactiplantibacillus plantarum subsp. plantarum</name>
    <dbReference type="NCBI Taxonomy" id="337330"/>
    <lineage>
        <taxon>Bacteria</taxon>
        <taxon>Bacillati</taxon>
        <taxon>Bacillota</taxon>
        <taxon>Bacilli</taxon>
        <taxon>Lactobacillales</taxon>
        <taxon>Lactobacillaceae</taxon>
        <taxon>Lactiplantibacillus</taxon>
    </lineage>
</organism>
<reference evidence="2 3" key="1">
    <citation type="submission" date="2017-06" db="EMBL/GenBank/DDBJ databases">
        <title>Genome sequence of Lactobacillus plantarum subsp. plantarum strain SRCM101258.</title>
        <authorList>
            <person name="Cho S.H."/>
        </authorList>
    </citation>
    <scope>NUCLEOTIDE SEQUENCE [LARGE SCALE GENOMIC DNA]</scope>
    <source>
        <strain evidence="2 3">SRCM101258</strain>
    </source>
</reference>
<name>A0A2S3U9R2_LACPN</name>
<dbReference type="Proteomes" id="UP000236990">
    <property type="component" value="Unassembled WGS sequence"/>
</dbReference>
<protein>
    <submittedName>
        <fullName evidence="2">Uncharacterized protein</fullName>
    </submittedName>
</protein>
<gene>
    <name evidence="2" type="ORF">S101258_00203</name>
</gene>
<comment type="caution">
    <text evidence="2">The sequence shown here is derived from an EMBL/GenBank/DDBJ whole genome shotgun (WGS) entry which is preliminary data.</text>
</comment>
<dbReference type="EMBL" id="NKCZ01000045">
    <property type="protein sequence ID" value="POD89090.1"/>
    <property type="molecule type" value="Genomic_DNA"/>
</dbReference>
<evidence type="ECO:0000313" key="2">
    <source>
        <dbReference type="EMBL" id="POD89090.1"/>
    </source>
</evidence>
<accession>A0A2S3U9R2</accession>
<evidence type="ECO:0000313" key="3">
    <source>
        <dbReference type="Proteomes" id="UP000236990"/>
    </source>
</evidence>
<feature type="region of interest" description="Disordered" evidence="1">
    <location>
        <begin position="27"/>
        <end position="50"/>
    </location>
</feature>
<sequence>MNFEKHYRYTGKQKLGLTKLATTVDPEFEDEKGHQESDCQEYQATDRAAG</sequence>